<dbReference type="EMBL" id="JXQK01000090">
    <property type="protein sequence ID" value="KIP59861.1"/>
    <property type="molecule type" value="Genomic_DNA"/>
</dbReference>
<dbReference type="InterPro" id="IPR006073">
    <property type="entry name" value="GTP-bd"/>
</dbReference>
<dbReference type="Gene3D" id="3.40.50.300">
    <property type="entry name" value="P-loop containing nucleotide triphosphate hydrolases"/>
    <property type="match status" value="1"/>
</dbReference>
<dbReference type="AlphaFoldDB" id="A0A0D0I2R8"/>
<gene>
    <name evidence="3" type="ORF">ST44_12830</name>
</gene>
<dbReference type="SUPFAM" id="SSF52540">
    <property type="entry name" value="P-loop containing nucleoside triphosphate hydrolases"/>
    <property type="match status" value="1"/>
</dbReference>
<feature type="domain" description="G" evidence="2">
    <location>
        <begin position="123"/>
        <end position="229"/>
    </location>
</feature>
<keyword evidence="4" id="KW-1185">Reference proteome</keyword>
<protein>
    <recommendedName>
        <fullName evidence="2">G domain-containing protein</fullName>
    </recommendedName>
</protein>
<keyword evidence="1" id="KW-0812">Transmembrane</keyword>
<keyword evidence="1" id="KW-1133">Transmembrane helix</keyword>
<dbReference type="InterPro" id="IPR027417">
    <property type="entry name" value="P-loop_NTPase"/>
</dbReference>
<accession>A0A0D0I2R8</accession>
<evidence type="ECO:0000313" key="4">
    <source>
        <dbReference type="Proteomes" id="UP000032046"/>
    </source>
</evidence>
<organism evidence="3 4">
    <name type="scientific">Prevotella pectinovora</name>
    <dbReference type="NCBI Taxonomy" id="1602169"/>
    <lineage>
        <taxon>Bacteria</taxon>
        <taxon>Pseudomonadati</taxon>
        <taxon>Bacteroidota</taxon>
        <taxon>Bacteroidia</taxon>
        <taxon>Bacteroidales</taxon>
        <taxon>Prevotellaceae</taxon>
        <taxon>Prevotella</taxon>
    </lineage>
</organism>
<evidence type="ECO:0000256" key="1">
    <source>
        <dbReference type="SAM" id="Phobius"/>
    </source>
</evidence>
<dbReference type="CDD" id="cd00882">
    <property type="entry name" value="Ras_like_GTPase"/>
    <property type="match status" value="1"/>
</dbReference>
<dbReference type="GO" id="GO:0005525">
    <property type="term" value="F:GTP binding"/>
    <property type="evidence" value="ECO:0007669"/>
    <property type="project" value="InterPro"/>
</dbReference>
<evidence type="ECO:0000259" key="2">
    <source>
        <dbReference type="Pfam" id="PF01926"/>
    </source>
</evidence>
<feature type="transmembrane region" description="Helical" evidence="1">
    <location>
        <begin position="506"/>
        <end position="532"/>
    </location>
</feature>
<evidence type="ECO:0000313" key="3">
    <source>
        <dbReference type="EMBL" id="KIP59861.1"/>
    </source>
</evidence>
<comment type="caution">
    <text evidence="3">The sequence shown here is derived from an EMBL/GenBank/DDBJ whole genome shotgun (WGS) entry which is preliminary data.</text>
</comment>
<keyword evidence="1" id="KW-0472">Membrane</keyword>
<reference evidence="3 4" key="1">
    <citation type="submission" date="2015-01" db="EMBL/GenBank/DDBJ databases">
        <title>Comparative genomics of non-oral Prevotella species.</title>
        <authorList>
            <person name="Accetto T."/>
            <person name="Nograsek B."/>
            <person name="Avgustin G."/>
        </authorList>
    </citation>
    <scope>NUCLEOTIDE SEQUENCE [LARGE SCALE GENOMIC DNA]</scope>
    <source>
        <strain evidence="3 4">P5-119</strain>
    </source>
</reference>
<feature type="transmembrane region" description="Helical" evidence="1">
    <location>
        <begin position="478"/>
        <end position="500"/>
    </location>
</feature>
<dbReference type="Pfam" id="PF01926">
    <property type="entry name" value="MMR_HSR1"/>
    <property type="match status" value="1"/>
</dbReference>
<name>A0A0D0I2R8_9BACT</name>
<dbReference type="Proteomes" id="UP000032046">
    <property type="component" value="Unassembled WGS sequence"/>
</dbReference>
<sequence>MNCIIELNYPSFLTHMTDSMSEDYNKEQDSQLAKAIEECKKVAASSSKEAKENVAFIKDSIEKANKEIVSCIKEISKQKIRDEEILTSLKKQLTKIKTTFVSEYDEVEQLVDKKIKEANKFNITLFGRTKVGKSTLMEILTNGNGSSIGKGGQRTTLNVRQYKWKGLTITDIPGIEAFQGDTDDRLAFEAAKSADIVVFMISDGQPEATEADWLVRLKREDKPIVCLCNAKYTLEDELDMEMFLDNPDEILKDSRIKEIIEQFNNFVKEQLPNEHIDIYVTQLQARYLANKKEYAQKRQALLKASRFYIVEKEIQKVVIRNGISFRRKCFFSIIDSPLYSQSLALFENSNMAYLKFLIAQEKMSEFCNWQREYIDEERPQMIKRVDQIYEDVISSIPHFVEDNLERNDFGERWKKHVESMRLSEKIQDCYTSSVKKAKDKVDLLFKVLETESKLQTKIISDISSDQKGSDIANWKRRWGWASAGIGAAGSVAEVGLLVAVHVYGVAAAAAAIPVVGWIAAGGALLFGIFSWLSDSREMKLRKARVEQERSLRHSLIDNKRTTKDKMYKAFNSDVISGLLSDSYNRFSIINTTLLTLANSQRELGLRYLEHHTTISKKIIISALYDLGIRTSALDHIDFVARIPGKKTVIGCSDESLKKLSARISEKIGNKEEVRIFNRSLTGNIENQLRILKGYFHLQIPMKIKFIEKDDFKQKVVYIPIDTNLSAENETNLLLLQQILNVHIIKR</sequence>
<proteinExistence type="predicted"/>
<dbReference type="STRING" id="1602171.ST44_12830"/>